<dbReference type="RefSeq" id="WP_321535832.1">
    <property type="nucleotide sequence ID" value="NZ_JARGDL010000009.1"/>
</dbReference>
<dbReference type="EMBL" id="JARGDL010000009">
    <property type="protein sequence ID" value="MDF1612064.1"/>
    <property type="molecule type" value="Genomic_DNA"/>
</dbReference>
<organism evidence="2 3">
    <name type="scientific">Stygiobacter electus</name>
    <dbReference type="NCBI Taxonomy" id="3032292"/>
    <lineage>
        <taxon>Bacteria</taxon>
        <taxon>Pseudomonadati</taxon>
        <taxon>Ignavibacteriota</taxon>
        <taxon>Ignavibacteria</taxon>
        <taxon>Ignavibacteriales</taxon>
        <taxon>Melioribacteraceae</taxon>
        <taxon>Stygiobacter</taxon>
    </lineage>
</organism>
<feature type="transmembrane region" description="Helical" evidence="1">
    <location>
        <begin position="249"/>
        <end position="275"/>
    </location>
</feature>
<comment type="caution">
    <text evidence="2">The sequence shown here is derived from an EMBL/GenBank/DDBJ whole genome shotgun (WGS) entry which is preliminary data.</text>
</comment>
<evidence type="ECO:0000313" key="2">
    <source>
        <dbReference type="EMBL" id="MDF1612064.1"/>
    </source>
</evidence>
<keyword evidence="1" id="KW-1133">Transmembrane helix</keyword>
<sequence>MNLEILLDFLKNVSIITLNQILSLFGLFFIFGILLYFLSKYTRKVFINSYNYKLDIYLTGWIGVPVHEIGHAVFCIIFGHKINEIKLFQPNSYDGTLGYVNHSYNKRNYYHQIGNFFIGIGPIIFGSIILFLLMRSFVPNQKDIINLLFTEEIQKINFSNTFENIGFLFSFGVKLMNLLLSVSNFNSITFWIFLYISLCVSSHMQLSPKDIKGMLFGLFGIVLLLFVINAISLLMGLNITSLILSSRVYFTFLLGLFFYAIIISVLNFILMYIIFSTIHFIKHKQLLSLR</sequence>
<accession>A0AAE3P0H9</accession>
<dbReference type="AlphaFoldDB" id="A0AAE3P0H9"/>
<evidence type="ECO:0000313" key="3">
    <source>
        <dbReference type="Proteomes" id="UP001221302"/>
    </source>
</evidence>
<gene>
    <name evidence="2" type="ORF">P0M35_07865</name>
</gene>
<feature type="transmembrane region" description="Helical" evidence="1">
    <location>
        <begin position="113"/>
        <end position="134"/>
    </location>
</feature>
<keyword evidence="1" id="KW-0472">Membrane</keyword>
<keyword evidence="1" id="KW-0812">Transmembrane</keyword>
<protein>
    <submittedName>
        <fullName evidence="2">Uncharacterized protein</fullName>
    </submittedName>
</protein>
<reference evidence="2" key="1">
    <citation type="submission" date="2023-03" db="EMBL/GenBank/DDBJ databases">
        <title>Stygiobacter electus gen. nov., sp. nov., facultatively anaerobic thermotolerant bacterium of the class Ignavibacteria from a well of Yessentuki mineral water deposit.</title>
        <authorList>
            <person name="Podosokorskaya O.A."/>
            <person name="Elcheninov A.G."/>
            <person name="Petrova N.F."/>
            <person name="Zavarzina D.G."/>
            <person name="Kublanov I.V."/>
            <person name="Merkel A.Y."/>
        </authorList>
    </citation>
    <scope>NUCLEOTIDE SEQUENCE</scope>
    <source>
        <strain evidence="2">09-Me</strain>
    </source>
</reference>
<feature type="transmembrane region" description="Helical" evidence="1">
    <location>
        <begin position="213"/>
        <end position="237"/>
    </location>
</feature>
<feature type="transmembrane region" description="Helical" evidence="1">
    <location>
        <begin position="20"/>
        <end position="38"/>
    </location>
</feature>
<feature type="transmembrane region" description="Helical" evidence="1">
    <location>
        <begin position="178"/>
        <end position="201"/>
    </location>
</feature>
<dbReference type="Proteomes" id="UP001221302">
    <property type="component" value="Unassembled WGS sequence"/>
</dbReference>
<keyword evidence="3" id="KW-1185">Reference proteome</keyword>
<proteinExistence type="predicted"/>
<name>A0AAE3P0H9_9BACT</name>
<evidence type="ECO:0000256" key="1">
    <source>
        <dbReference type="SAM" id="Phobius"/>
    </source>
</evidence>